<gene>
    <name evidence="6" type="ORF">NBM05_04180</name>
</gene>
<dbReference type="InterPro" id="IPR036388">
    <property type="entry name" value="WH-like_DNA-bd_sf"/>
</dbReference>
<dbReference type="InterPro" id="IPR050707">
    <property type="entry name" value="HTH_MetabolicPath_Reg"/>
</dbReference>
<dbReference type="EMBL" id="JANAFB010000007">
    <property type="protein sequence ID" value="MCP3425245.1"/>
    <property type="molecule type" value="Genomic_DNA"/>
</dbReference>
<keyword evidence="3" id="KW-0804">Transcription</keyword>
<evidence type="ECO:0000313" key="6">
    <source>
        <dbReference type="EMBL" id="MCP3425245.1"/>
    </source>
</evidence>
<proteinExistence type="predicted"/>
<protein>
    <submittedName>
        <fullName evidence="6">IclR family transcriptional regulator</fullName>
    </submittedName>
</protein>
<evidence type="ECO:0000256" key="3">
    <source>
        <dbReference type="ARBA" id="ARBA00023163"/>
    </source>
</evidence>
<evidence type="ECO:0000256" key="2">
    <source>
        <dbReference type="ARBA" id="ARBA00023125"/>
    </source>
</evidence>
<organism evidence="6 7">
    <name type="scientific">Rothia santali</name>
    <dbReference type="NCBI Taxonomy" id="2949643"/>
    <lineage>
        <taxon>Bacteria</taxon>
        <taxon>Bacillati</taxon>
        <taxon>Actinomycetota</taxon>
        <taxon>Actinomycetes</taxon>
        <taxon>Micrococcales</taxon>
        <taxon>Micrococcaceae</taxon>
        <taxon>Rothia</taxon>
    </lineage>
</organism>
<accession>A0A9X2KHS9</accession>
<dbReference type="PROSITE" id="PS51077">
    <property type="entry name" value="HTH_ICLR"/>
    <property type="match status" value="1"/>
</dbReference>
<dbReference type="PANTHER" id="PTHR30136">
    <property type="entry name" value="HELIX-TURN-HELIX TRANSCRIPTIONAL REGULATOR, ICLR FAMILY"/>
    <property type="match status" value="1"/>
</dbReference>
<evidence type="ECO:0000259" key="4">
    <source>
        <dbReference type="PROSITE" id="PS51077"/>
    </source>
</evidence>
<dbReference type="Proteomes" id="UP001139502">
    <property type="component" value="Unassembled WGS sequence"/>
</dbReference>
<dbReference type="SUPFAM" id="SSF46785">
    <property type="entry name" value="Winged helix' DNA-binding domain"/>
    <property type="match status" value="1"/>
</dbReference>
<evidence type="ECO:0000259" key="5">
    <source>
        <dbReference type="PROSITE" id="PS51078"/>
    </source>
</evidence>
<feature type="domain" description="IclR-ED" evidence="5">
    <location>
        <begin position="66"/>
        <end position="250"/>
    </location>
</feature>
<evidence type="ECO:0000256" key="1">
    <source>
        <dbReference type="ARBA" id="ARBA00023015"/>
    </source>
</evidence>
<dbReference type="GO" id="GO:0045892">
    <property type="term" value="P:negative regulation of DNA-templated transcription"/>
    <property type="evidence" value="ECO:0007669"/>
    <property type="project" value="TreeGrafter"/>
</dbReference>
<keyword evidence="7" id="KW-1185">Reference proteome</keyword>
<evidence type="ECO:0000313" key="7">
    <source>
        <dbReference type="Proteomes" id="UP001139502"/>
    </source>
</evidence>
<dbReference type="SUPFAM" id="SSF55781">
    <property type="entry name" value="GAF domain-like"/>
    <property type="match status" value="1"/>
</dbReference>
<dbReference type="PROSITE" id="PS51078">
    <property type="entry name" value="ICLR_ED"/>
    <property type="match status" value="1"/>
</dbReference>
<dbReference type="Pfam" id="PF09339">
    <property type="entry name" value="HTH_IclR"/>
    <property type="match status" value="1"/>
</dbReference>
<dbReference type="Gene3D" id="1.10.10.10">
    <property type="entry name" value="Winged helix-like DNA-binding domain superfamily/Winged helix DNA-binding domain"/>
    <property type="match status" value="1"/>
</dbReference>
<name>A0A9X2KHS9_9MICC</name>
<dbReference type="PANTHER" id="PTHR30136:SF24">
    <property type="entry name" value="HTH-TYPE TRANSCRIPTIONAL REPRESSOR ALLR"/>
    <property type="match status" value="1"/>
</dbReference>
<dbReference type="GO" id="GO:0003700">
    <property type="term" value="F:DNA-binding transcription factor activity"/>
    <property type="evidence" value="ECO:0007669"/>
    <property type="project" value="TreeGrafter"/>
</dbReference>
<keyword evidence="1" id="KW-0805">Transcription regulation</keyword>
<keyword evidence="2" id="KW-0238">DNA-binding</keyword>
<dbReference type="InterPro" id="IPR014757">
    <property type="entry name" value="Tscrpt_reg_IclR_C"/>
</dbReference>
<dbReference type="Gene3D" id="3.30.450.40">
    <property type="match status" value="1"/>
</dbReference>
<feature type="domain" description="HTH iclR-type" evidence="4">
    <location>
        <begin position="4"/>
        <end position="65"/>
    </location>
</feature>
<reference evidence="6" key="1">
    <citation type="submission" date="2022-06" db="EMBL/GenBank/DDBJ databases">
        <title>Rothia sp. isolated from sandalwood seedling.</title>
        <authorList>
            <person name="Tuikhar N."/>
            <person name="Kirdat K."/>
            <person name="Thorat V."/>
            <person name="Swetha P."/>
            <person name="Padma S."/>
            <person name="Sundararaj R."/>
            <person name="Yadav A."/>
        </authorList>
    </citation>
    <scope>NUCLEOTIDE SEQUENCE</scope>
    <source>
        <strain evidence="6">AR01</strain>
    </source>
</reference>
<dbReference type="AlphaFoldDB" id="A0A9X2KHS9"/>
<dbReference type="GO" id="GO:0003677">
    <property type="term" value="F:DNA binding"/>
    <property type="evidence" value="ECO:0007669"/>
    <property type="project" value="UniProtKB-KW"/>
</dbReference>
<dbReference type="Pfam" id="PF01614">
    <property type="entry name" value="IclR_C"/>
    <property type="match status" value="1"/>
</dbReference>
<dbReference type="RefSeq" id="WP_254165341.1">
    <property type="nucleotide sequence ID" value="NZ_JANAFB010000007.1"/>
</dbReference>
<dbReference type="InterPro" id="IPR036390">
    <property type="entry name" value="WH_DNA-bd_sf"/>
</dbReference>
<sequence length="250" mass="27530">MAQIAVVQRTFAVLEAVAASGSTSAKEVAGRLEIPLPSVYRHLQELVVAGYLVHLKEQGSFELGPKCFDLGLSFRQRVIAPQPIRHAADQVHRCLGAAAYFAVYRGEDIVLTYLSDCEKHPRLRPLRFGFHEAAHATAFGKILLAGMEQEQREVYLRARGTPRLTPQTLVDPSGIEAHLDEVAARGIAWEHEEFLPGQTCAAVPVRNGMGMAVAAIAMSIHAPDAAHRHRQIETVLREHAGRCSRYLRMG</sequence>
<dbReference type="InterPro" id="IPR029016">
    <property type="entry name" value="GAF-like_dom_sf"/>
</dbReference>
<comment type="caution">
    <text evidence="6">The sequence shown here is derived from an EMBL/GenBank/DDBJ whole genome shotgun (WGS) entry which is preliminary data.</text>
</comment>
<dbReference type="InterPro" id="IPR005471">
    <property type="entry name" value="Tscrpt_reg_IclR_N"/>
</dbReference>
<dbReference type="SMART" id="SM00346">
    <property type="entry name" value="HTH_ICLR"/>
    <property type="match status" value="1"/>
</dbReference>